<comment type="caution">
    <text evidence="2">The sequence shown here is derived from an EMBL/GenBank/DDBJ whole genome shotgun (WGS) entry which is preliminary data.</text>
</comment>
<dbReference type="RefSeq" id="WP_191184175.1">
    <property type="nucleotide sequence ID" value="NZ_JACXAJ010000006.1"/>
</dbReference>
<gene>
    <name evidence="2" type="ORF">H9Q13_12665</name>
</gene>
<keyword evidence="1" id="KW-0732">Signal</keyword>
<evidence type="ECO:0008006" key="4">
    <source>
        <dbReference type="Google" id="ProtNLM"/>
    </source>
</evidence>
<evidence type="ECO:0000313" key="3">
    <source>
        <dbReference type="Proteomes" id="UP000625551"/>
    </source>
</evidence>
<evidence type="ECO:0000256" key="1">
    <source>
        <dbReference type="SAM" id="SignalP"/>
    </source>
</evidence>
<feature type="chain" id="PRO_5045523709" description="Outer membrane protein beta-barrel domain-containing protein" evidence="1">
    <location>
        <begin position="16"/>
        <end position="217"/>
    </location>
</feature>
<proteinExistence type="predicted"/>
<evidence type="ECO:0000313" key="2">
    <source>
        <dbReference type="EMBL" id="MBD1398022.1"/>
    </source>
</evidence>
<sequence length="217" mass="23776">MKALLFKLTFLVATAATGQDASYGLTGRFGAYKTIVSSREHVGYDNNYGPGIQLELGAWIRLHAGGKNGVQFSLLQGLERQSGGTYLAIDEQGNSVADIKTRYGSLSISAAALYLYRYSDRVSVGVGFAGKYKYAAIMAMQKIEYRGGYTAGGNNYYNDTYHRKLSLYVPLEAQVQVGERFQVIGQVQVPFSNRIVAQESAFKERDLGLTLGVSYTL</sequence>
<keyword evidence="3" id="KW-1185">Reference proteome</keyword>
<protein>
    <recommendedName>
        <fullName evidence="4">Outer membrane protein beta-barrel domain-containing protein</fullName>
    </recommendedName>
</protein>
<organism evidence="2 3">
    <name type="scientific">Pontibacter aquaedesilientis</name>
    <dbReference type="NCBI Taxonomy" id="2766980"/>
    <lineage>
        <taxon>Bacteria</taxon>
        <taxon>Pseudomonadati</taxon>
        <taxon>Bacteroidota</taxon>
        <taxon>Cytophagia</taxon>
        <taxon>Cytophagales</taxon>
        <taxon>Hymenobacteraceae</taxon>
        <taxon>Pontibacter</taxon>
    </lineage>
</organism>
<dbReference type="EMBL" id="JACXAJ010000006">
    <property type="protein sequence ID" value="MBD1398022.1"/>
    <property type="molecule type" value="Genomic_DNA"/>
</dbReference>
<name>A0ABR7XIC4_9BACT</name>
<accession>A0ABR7XIC4</accession>
<reference evidence="2 3" key="1">
    <citation type="submission" date="2020-09" db="EMBL/GenBank/DDBJ databases">
        <title>Genome sequencing and assembly of Pontibacter sp.</title>
        <authorList>
            <person name="Chhetri G."/>
        </authorList>
    </citation>
    <scope>NUCLEOTIDE SEQUENCE [LARGE SCALE GENOMIC DNA]</scope>
    <source>
        <strain evidence="2 3">JH31</strain>
    </source>
</reference>
<dbReference type="Proteomes" id="UP000625551">
    <property type="component" value="Unassembled WGS sequence"/>
</dbReference>
<feature type="signal peptide" evidence="1">
    <location>
        <begin position="1"/>
        <end position="15"/>
    </location>
</feature>